<dbReference type="SUPFAM" id="SSF52540">
    <property type="entry name" value="P-loop containing nucleoside triphosphate hydrolases"/>
    <property type="match status" value="1"/>
</dbReference>
<evidence type="ECO:0000259" key="13">
    <source>
        <dbReference type="PROSITE" id="PS50990"/>
    </source>
</evidence>
<dbReference type="InterPro" id="IPR017871">
    <property type="entry name" value="ABC_transporter-like_CS"/>
</dbReference>
<dbReference type="GO" id="GO:0005886">
    <property type="term" value="C:plasma membrane"/>
    <property type="evidence" value="ECO:0007669"/>
    <property type="project" value="UniProtKB-SubCell"/>
</dbReference>
<dbReference type="SUPFAM" id="SSF90123">
    <property type="entry name" value="ABC transporter transmembrane region"/>
    <property type="match status" value="1"/>
</dbReference>
<evidence type="ECO:0000256" key="9">
    <source>
        <dbReference type="ARBA" id="ARBA00023136"/>
    </source>
</evidence>
<evidence type="ECO:0000256" key="4">
    <source>
        <dbReference type="ARBA" id="ARBA00022692"/>
    </source>
</evidence>
<gene>
    <name evidence="14" type="primary">apxIB_3</name>
    <name evidence="14" type="ORF">NCTC13043_02617</name>
</gene>
<dbReference type="SMART" id="SM00382">
    <property type="entry name" value="AAA"/>
    <property type="match status" value="1"/>
</dbReference>
<dbReference type="InterPro" id="IPR011527">
    <property type="entry name" value="ABC1_TM_dom"/>
</dbReference>
<feature type="transmembrane region" description="Helical" evidence="10">
    <location>
        <begin position="316"/>
        <end position="334"/>
    </location>
</feature>
<evidence type="ECO:0000313" key="14">
    <source>
        <dbReference type="EMBL" id="SUC38117.1"/>
    </source>
</evidence>
<evidence type="ECO:0000313" key="15">
    <source>
        <dbReference type="Proteomes" id="UP000254235"/>
    </source>
</evidence>
<feature type="transmembrane region" description="Helical" evidence="10">
    <location>
        <begin position="291"/>
        <end position="310"/>
    </location>
</feature>
<dbReference type="GeneID" id="78572206"/>
<feature type="domain" description="Peptidase C39" evidence="13">
    <location>
        <begin position="10"/>
        <end position="130"/>
    </location>
</feature>
<name>A0A379GAV3_9BACT</name>
<dbReference type="PROSITE" id="PS50929">
    <property type="entry name" value="ABC_TM1F"/>
    <property type="match status" value="1"/>
</dbReference>
<dbReference type="EMBL" id="UGTP01000005">
    <property type="protein sequence ID" value="SUC38117.1"/>
    <property type="molecule type" value="Genomic_DNA"/>
</dbReference>
<keyword evidence="4 10" id="KW-0812">Transmembrane</keyword>
<feature type="domain" description="ABC transmembrane type-1" evidence="12">
    <location>
        <begin position="179"/>
        <end position="458"/>
    </location>
</feature>
<evidence type="ECO:0000259" key="12">
    <source>
        <dbReference type="PROSITE" id="PS50929"/>
    </source>
</evidence>
<dbReference type="InterPro" id="IPR036640">
    <property type="entry name" value="ABC1_TM_sf"/>
</dbReference>
<dbReference type="PANTHER" id="PTHR43394">
    <property type="entry name" value="ATP-DEPENDENT PERMEASE MDL1, MITOCHONDRIAL"/>
    <property type="match status" value="1"/>
</dbReference>
<feature type="domain" description="ABC transporter" evidence="11">
    <location>
        <begin position="492"/>
        <end position="728"/>
    </location>
</feature>
<evidence type="ECO:0000256" key="2">
    <source>
        <dbReference type="ARBA" id="ARBA00022448"/>
    </source>
</evidence>
<dbReference type="PANTHER" id="PTHR43394:SF1">
    <property type="entry name" value="ATP-BINDING CASSETTE SUB-FAMILY B MEMBER 10, MITOCHONDRIAL"/>
    <property type="match status" value="1"/>
</dbReference>
<feature type="transmembrane region" description="Helical" evidence="10">
    <location>
        <begin position="209"/>
        <end position="230"/>
    </location>
</feature>
<dbReference type="AlphaFoldDB" id="A0A379GAV3"/>
<evidence type="ECO:0000256" key="3">
    <source>
        <dbReference type="ARBA" id="ARBA00022475"/>
    </source>
</evidence>
<protein>
    <submittedName>
        <fullName evidence="14">RTX-I toxin determinant B</fullName>
    </submittedName>
</protein>
<keyword evidence="7" id="KW-0067">ATP-binding</keyword>
<evidence type="ECO:0000256" key="10">
    <source>
        <dbReference type="SAM" id="Phobius"/>
    </source>
</evidence>
<dbReference type="Gene3D" id="1.20.1560.10">
    <property type="entry name" value="ABC transporter type 1, transmembrane domain"/>
    <property type="match status" value="1"/>
</dbReference>
<evidence type="ECO:0000256" key="5">
    <source>
        <dbReference type="ARBA" id="ARBA00022741"/>
    </source>
</evidence>
<keyword evidence="9 10" id="KW-0472">Membrane</keyword>
<keyword evidence="2" id="KW-0813">Transport</keyword>
<dbReference type="CDD" id="cd02418">
    <property type="entry name" value="Peptidase_C39B"/>
    <property type="match status" value="1"/>
</dbReference>
<dbReference type="PROSITE" id="PS50893">
    <property type="entry name" value="ABC_TRANSPORTER_2"/>
    <property type="match status" value="1"/>
</dbReference>
<keyword evidence="5" id="KW-0547">Nucleotide-binding</keyword>
<dbReference type="Pfam" id="PF03412">
    <property type="entry name" value="Peptidase_C39"/>
    <property type="match status" value="1"/>
</dbReference>
<dbReference type="Pfam" id="PF00664">
    <property type="entry name" value="ABC_membrane"/>
    <property type="match status" value="1"/>
</dbReference>
<dbReference type="CDD" id="cd18571">
    <property type="entry name" value="ABC_6TM_peptidase_like"/>
    <property type="match status" value="1"/>
</dbReference>
<dbReference type="GO" id="GO:0005524">
    <property type="term" value="F:ATP binding"/>
    <property type="evidence" value="ECO:0007669"/>
    <property type="project" value="UniProtKB-KW"/>
</dbReference>
<evidence type="ECO:0000256" key="6">
    <source>
        <dbReference type="ARBA" id="ARBA00022801"/>
    </source>
</evidence>
<dbReference type="Pfam" id="PF00005">
    <property type="entry name" value="ABC_tran"/>
    <property type="match status" value="1"/>
</dbReference>
<evidence type="ECO:0000256" key="7">
    <source>
        <dbReference type="ARBA" id="ARBA00022840"/>
    </source>
</evidence>
<dbReference type="FunFam" id="3.40.50.300:FF:000221">
    <property type="entry name" value="Multidrug ABC transporter ATP-binding protein"/>
    <property type="match status" value="1"/>
</dbReference>
<reference evidence="14 15" key="1">
    <citation type="submission" date="2018-06" db="EMBL/GenBank/DDBJ databases">
        <authorList>
            <consortium name="Pathogen Informatics"/>
            <person name="Doyle S."/>
        </authorList>
    </citation>
    <scope>NUCLEOTIDE SEQUENCE [LARGE SCALE GENOMIC DNA]</scope>
    <source>
        <strain evidence="14 15">NCTC13043</strain>
    </source>
</reference>
<evidence type="ECO:0000259" key="11">
    <source>
        <dbReference type="PROSITE" id="PS50893"/>
    </source>
</evidence>
<dbReference type="Proteomes" id="UP000254235">
    <property type="component" value="Unassembled WGS sequence"/>
</dbReference>
<feature type="transmembrane region" description="Helical" evidence="10">
    <location>
        <begin position="175"/>
        <end position="197"/>
    </location>
</feature>
<sequence>MKNHFPIEYQYDSMQCGIASLQMVCKYFGREYSLDSLSKLCFATAEGVSLLGINEAANTLGLHTTCARATTMVLGEVPLPCILHWNQNHFVVLYKVKKGKKFYVADPGKGLVTYGLEEFKQHWISTNSNGEDKGIAMFLETTPAFFTYKMQGEENIKEKRFFRFLFGYVKKYRKYFGQIILGLIVGSLLQLVLPFLTQSIVDVGIKNQDIGFVWLILLGQLMLTISRTAIDFIRRWLLLHISLRINISLVSDFFIKLLKLPMSFFDTKLMGDLMQRMNDHSRVNNFLTQQTLNIAFAMLTFVVFSVVLFFYNKLVFVIFLLGSILYGVWMTLFLKRRKVLDYELFEQQAINNNKTYEFITSMQEIKLQDCEQRRRWEWEDTQADLFGVQMKSLKLQQTQEAGSIFINEVKNIIITVVAATAVIHGQMTLGMMLAVQYIIGQLNSPVGQLMNFFYFLQDVKISLERINEIHQMDDENGKEGLLTSIEDKNEGIDIKSIIFKYDQHALRKTIDDVSIHIPQGKVTAIVGASGSGKTTLIRLMLGYYSVLKGKINIGNTDINKLNKKWWRRQCGVVMQDGVIFSESIARNIAVDDGDIDKERLLKAAEIACIKDYVMALPLKFNTKIGRDGVGLSQGQKQRILIARAVYKNPDYIFLDEATNSLDANNERSIVENLDKFYKGKTVVIVAHRLSTVKNADQIVVIDHGKVVEEGNHESLTAKRGAYYNLVKNQLELGN</sequence>
<dbReference type="Gene3D" id="3.40.50.300">
    <property type="entry name" value="P-loop containing nucleotide triphosphate hydrolases"/>
    <property type="match status" value="1"/>
</dbReference>
<organism evidence="14 15">
    <name type="scientific">Prevotella pallens</name>
    <dbReference type="NCBI Taxonomy" id="60133"/>
    <lineage>
        <taxon>Bacteria</taxon>
        <taxon>Pseudomonadati</taxon>
        <taxon>Bacteroidota</taxon>
        <taxon>Bacteroidia</taxon>
        <taxon>Bacteroidales</taxon>
        <taxon>Prevotellaceae</taxon>
        <taxon>Prevotella</taxon>
    </lineage>
</organism>
<dbReference type="RefSeq" id="WP_115084394.1">
    <property type="nucleotide sequence ID" value="NZ_UGTP01000005.1"/>
</dbReference>
<dbReference type="InterPro" id="IPR003439">
    <property type="entry name" value="ABC_transporter-like_ATP-bd"/>
</dbReference>
<keyword evidence="8 10" id="KW-1133">Transmembrane helix</keyword>
<dbReference type="InterPro" id="IPR039421">
    <property type="entry name" value="Type_1_exporter"/>
</dbReference>
<dbReference type="GO" id="GO:0006508">
    <property type="term" value="P:proteolysis"/>
    <property type="evidence" value="ECO:0007669"/>
    <property type="project" value="InterPro"/>
</dbReference>
<keyword evidence="3" id="KW-1003">Cell membrane</keyword>
<dbReference type="GO" id="GO:0008233">
    <property type="term" value="F:peptidase activity"/>
    <property type="evidence" value="ECO:0007669"/>
    <property type="project" value="InterPro"/>
</dbReference>
<evidence type="ECO:0000256" key="1">
    <source>
        <dbReference type="ARBA" id="ARBA00004651"/>
    </source>
</evidence>
<dbReference type="Gene3D" id="3.90.70.10">
    <property type="entry name" value="Cysteine proteinases"/>
    <property type="match status" value="1"/>
</dbReference>
<dbReference type="GO" id="GO:0016887">
    <property type="term" value="F:ATP hydrolysis activity"/>
    <property type="evidence" value="ECO:0007669"/>
    <property type="project" value="InterPro"/>
</dbReference>
<dbReference type="InterPro" id="IPR027417">
    <property type="entry name" value="P-loop_NTPase"/>
</dbReference>
<proteinExistence type="predicted"/>
<evidence type="ECO:0000256" key="8">
    <source>
        <dbReference type="ARBA" id="ARBA00022989"/>
    </source>
</evidence>
<dbReference type="OrthoDB" id="9760358at2"/>
<dbReference type="InterPro" id="IPR005074">
    <property type="entry name" value="Peptidase_C39"/>
</dbReference>
<dbReference type="PROSITE" id="PS50990">
    <property type="entry name" value="PEPTIDASE_C39"/>
    <property type="match status" value="1"/>
</dbReference>
<comment type="subcellular location">
    <subcellularLocation>
        <location evidence="1">Cell membrane</location>
        <topology evidence="1">Multi-pass membrane protein</topology>
    </subcellularLocation>
</comment>
<keyword evidence="6" id="KW-0378">Hydrolase</keyword>
<dbReference type="PROSITE" id="PS00211">
    <property type="entry name" value="ABC_TRANSPORTER_1"/>
    <property type="match status" value="1"/>
</dbReference>
<feature type="transmembrane region" description="Helical" evidence="10">
    <location>
        <begin position="412"/>
        <end position="439"/>
    </location>
</feature>
<dbReference type="GO" id="GO:0015421">
    <property type="term" value="F:ABC-type oligopeptide transporter activity"/>
    <property type="evidence" value="ECO:0007669"/>
    <property type="project" value="TreeGrafter"/>
</dbReference>
<accession>A0A379GAV3</accession>
<dbReference type="InterPro" id="IPR003593">
    <property type="entry name" value="AAA+_ATPase"/>
</dbReference>